<accession>A0AAV0R1H7</accession>
<reference evidence="1" key="1">
    <citation type="submission" date="2022-08" db="EMBL/GenBank/DDBJ databases">
        <authorList>
            <person name="Gutierrez-Valencia J."/>
        </authorList>
    </citation>
    <scope>NUCLEOTIDE SEQUENCE</scope>
</reference>
<comment type="caution">
    <text evidence="1">The sequence shown here is derived from an EMBL/GenBank/DDBJ whole genome shotgun (WGS) entry which is preliminary data.</text>
</comment>
<evidence type="ECO:0000313" key="1">
    <source>
        <dbReference type="EMBL" id="CAI0550302.1"/>
    </source>
</evidence>
<organism evidence="1 2">
    <name type="scientific">Linum tenue</name>
    <dbReference type="NCBI Taxonomy" id="586396"/>
    <lineage>
        <taxon>Eukaryota</taxon>
        <taxon>Viridiplantae</taxon>
        <taxon>Streptophyta</taxon>
        <taxon>Embryophyta</taxon>
        <taxon>Tracheophyta</taxon>
        <taxon>Spermatophyta</taxon>
        <taxon>Magnoliopsida</taxon>
        <taxon>eudicotyledons</taxon>
        <taxon>Gunneridae</taxon>
        <taxon>Pentapetalae</taxon>
        <taxon>rosids</taxon>
        <taxon>fabids</taxon>
        <taxon>Malpighiales</taxon>
        <taxon>Linaceae</taxon>
        <taxon>Linum</taxon>
    </lineage>
</organism>
<keyword evidence="2" id="KW-1185">Reference proteome</keyword>
<sequence length="94" mass="10187">MEGEGSLEFQEWEVHSDAEAVVVRSPVLEENRRSFEEIEVDSAGLSGSAQYHHASHTAESLLTPTQLFHSFYLGAAGARGITLDPSKVATSVDI</sequence>
<name>A0AAV0R1H7_9ROSI</name>
<dbReference type="EMBL" id="CAMGYJ010000010">
    <property type="protein sequence ID" value="CAI0550302.1"/>
    <property type="molecule type" value="Genomic_DNA"/>
</dbReference>
<protein>
    <submittedName>
        <fullName evidence="1">Uncharacterized protein</fullName>
    </submittedName>
</protein>
<gene>
    <name evidence="1" type="ORF">LITE_LOCUS45493</name>
</gene>
<dbReference type="AlphaFoldDB" id="A0AAV0R1H7"/>
<evidence type="ECO:0000313" key="2">
    <source>
        <dbReference type="Proteomes" id="UP001154282"/>
    </source>
</evidence>
<dbReference type="Proteomes" id="UP001154282">
    <property type="component" value="Unassembled WGS sequence"/>
</dbReference>
<proteinExistence type="predicted"/>